<sequence>MAPRSSNVNTSHHQHDSMNASSAQPRDPSNLNPILSATSPCEHEHEWAGHQPVTSRSQCHITTSPLTATSVGTHTTHNCTTTSPKSAQTPTKTPGFVPIHASVGAYAASPPKPKQTLTNAPSFITPHH</sequence>
<proteinExistence type="predicted"/>
<evidence type="ECO:0000313" key="2">
    <source>
        <dbReference type="EMBL" id="KIM46596.1"/>
    </source>
</evidence>
<keyword evidence="3" id="KW-1185">Reference proteome</keyword>
<dbReference type="EMBL" id="KN831770">
    <property type="protein sequence ID" value="KIM46596.1"/>
    <property type="molecule type" value="Genomic_DNA"/>
</dbReference>
<feature type="region of interest" description="Disordered" evidence="1">
    <location>
        <begin position="1"/>
        <end position="128"/>
    </location>
</feature>
<dbReference type="Proteomes" id="UP000053424">
    <property type="component" value="Unassembled WGS sequence"/>
</dbReference>
<evidence type="ECO:0000256" key="1">
    <source>
        <dbReference type="SAM" id="MobiDB-lite"/>
    </source>
</evidence>
<feature type="compositionally biased region" description="Low complexity" evidence="1">
    <location>
        <begin position="73"/>
        <end position="82"/>
    </location>
</feature>
<evidence type="ECO:0000313" key="3">
    <source>
        <dbReference type="Proteomes" id="UP000053424"/>
    </source>
</evidence>
<dbReference type="HOGENOM" id="CLU_1959851_0_0_1"/>
<reference evidence="3" key="2">
    <citation type="submission" date="2015-01" db="EMBL/GenBank/DDBJ databases">
        <title>Evolutionary Origins and Diversification of the Mycorrhizal Mutualists.</title>
        <authorList>
            <consortium name="DOE Joint Genome Institute"/>
            <consortium name="Mycorrhizal Genomics Consortium"/>
            <person name="Kohler A."/>
            <person name="Kuo A."/>
            <person name="Nagy L.G."/>
            <person name="Floudas D."/>
            <person name="Copeland A."/>
            <person name="Barry K.W."/>
            <person name="Cichocki N."/>
            <person name="Veneault-Fourrey C."/>
            <person name="LaButti K."/>
            <person name="Lindquist E.A."/>
            <person name="Lipzen A."/>
            <person name="Lundell T."/>
            <person name="Morin E."/>
            <person name="Murat C."/>
            <person name="Riley R."/>
            <person name="Ohm R."/>
            <person name="Sun H."/>
            <person name="Tunlid A."/>
            <person name="Henrissat B."/>
            <person name="Grigoriev I.V."/>
            <person name="Hibbett D.S."/>
            <person name="Martin F."/>
        </authorList>
    </citation>
    <scope>NUCLEOTIDE SEQUENCE [LARGE SCALE GENOMIC DNA]</scope>
    <source>
        <strain evidence="3">h7</strain>
    </source>
</reference>
<accession>A0A0C3CRW5</accession>
<feature type="compositionally biased region" description="Polar residues" evidence="1">
    <location>
        <begin position="1"/>
        <end position="39"/>
    </location>
</feature>
<name>A0A0C3CRW5_HEBCY</name>
<feature type="compositionally biased region" description="Polar residues" evidence="1">
    <location>
        <begin position="83"/>
        <end position="92"/>
    </location>
</feature>
<dbReference type="AlphaFoldDB" id="A0A0C3CRW5"/>
<gene>
    <name evidence="2" type="ORF">M413DRAFT_22996</name>
</gene>
<organism evidence="2 3">
    <name type="scientific">Hebeloma cylindrosporum</name>
    <dbReference type="NCBI Taxonomy" id="76867"/>
    <lineage>
        <taxon>Eukaryota</taxon>
        <taxon>Fungi</taxon>
        <taxon>Dikarya</taxon>
        <taxon>Basidiomycota</taxon>
        <taxon>Agaricomycotina</taxon>
        <taxon>Agaricomycetes</taxon>
        <taxon>Agaricomycetidae</taxon>
        <taxon>Agaricales</taxon>
        <taxon>Agaricineae</taxon>
        <taxon>Hymenogastraceae</taxon>
        <taxon>Hebeloma</taxon>
    </lineage>
</organism>
<reference evidence="2 3" key="1">
    <citation type="submission" date="2014-04" db="EMBL/GenBank/DDBJ databases">
        <authorList>
            <consortium name="DOE Joint Genome Institute"/>
            <person name="Kuo A."/>
            <person name="Gay G."/>
            <person name="Dore J."/>
            <person name="Kohler A."/>
            <person name="Nagy L.G."/>
            <person name="Floudas D."/>
            <person name="Copeland A."/>
            <person name="Barry K.W."/>
            <person name="Cichocki N."/>
            <person name="Veneault-Fourrey C."/>
            <person name="LaButti K."/>
            <person name="Lindquist E.A."/>
            <person name="Lipzen A."/>
            <person name="Lundell T."/>
            <person name="Morin E."/>
            <person name="Murat C."/>
            <person name="Sun H."/>
            <person name="Tunlid A."/>
            <person name="Henrissat B."/>
            <person name="Grigoriev I.V."/>
            <person name="Hibbett D.S."/>
            <person name="Martin F."/>
            <person name="Nordberg H.P."/>
            <person name="Cantor M.N."/>
            <person name="Hua S.X."/>
        </authorList>
    </citation>
    <scope>NUCLEOTIDE SEQUENCE [LARGE SCALE GENOMIC DNA]</scope>
    <source>
        <strain evidence="3">h7</strain>
    </source>
</reference>
<feature type="compositionally biased region" description="Polar residues" evidence="1">
    <location>
        <begin position="52"/>
        <end position="72"/>
    </location>
</feature>
<protein>
    <submittedName>
        <fullName evidence="2">Uncharacterized protein</fullName>
    </submittedName>
</protein>